<dbReference type="EMBL" id="CAFBLX010000197">
    <property type="protein sequence ID" value="CAB4902956.1"/>
    <property type="molecule type" value="Genomic_DNA"/>
</dbReference>
<evidence type="ECO:0000259" key="2">
    <source>
        <dbReference type="PROSITE" id="PS51186"/>
    </source>
</evidence>
<organism evidence="3">
    <name type="scientific">freshwater metagenome</name>
    <dbReference type="NCBI Taxonomy" id="449393"/>
    <lineage>
        <taxon>unclassified sequences</taxon>
        <taxon>metagenomes</taxon>
        <taxon>ecological metagenomes</taxon>
    </lineage>
</organism>
<dbReference type="PANTHER" id="PTHR43792">
    <property type="entry name" value="GNAT FAMILY, PUTATIVE (AFU_ORTHOLOGUE AFUA_3G00765)-RELATED-RELATED"/>
    <property type="match status" value="1"/>
</dbReference>
<dbReference type="PROSITE" id="PS51186">
    <property type="entry name" value="GNAT"/>
    <property type="match status" value="1"/>
</dbReference>
<evidence type="ECO:0000256" key="1">
    <source>
        <dbReference type="SAM" id="MobiDB-lite"/>
    </source>
</evidence>
<dbReference type="Gene3D" id="3.40.630.30">
    <property type="match status" value="1"/>
</dbReference>
<name>A0A6J7G728_9ZZZZ</name>
<dbReference type="SUPFAM" id="SSF55729">
    <property type="entry name" value="Acyl-CoA N-acyltransferases (Nat)"/>
    <property type="match status" value="1"/>
</dbReference>
<dbReference type="InterPro" id="IPR051531">
    <property type="entry name" value="N-acetyltransferase"/>
</dbReference>
<protein>
    <submittedName>
        <fullName evidence="3">Unannotated protein</fullName>
    </submittedName>
</protein>
<dbReference type="AlphaFoldDB" id="A0A6J7G728"/>
<dbReference type="GO" id="GO:0016747">
    <property type="term" value="F:acyltransferase activity, transferring groups other than amino-acyl groups"/>
    <property type="evidence" value="ECO:0007669"/>
    <property type="project" value="InterPro"/>
</dbReference>
<feature type="domain" description="N-acetyltransferase" evidence="2">
    <location>
        <begin position="31"/>
        <end position="194"/>
    </location>
</feature>
<reference evidence="3" key="1">
    <citation type="submission" date="2020-05" db="EMBL/GenBank/DDBJ databases">
        <authorList>
            <person name="Chiriac C."/>
            <person name="Salcher M."/>
            <person name="Ghai R."/>
            <person name="Kavagutti S V."/>
        </authorList>
    </citation>
    <scope>NUCLEOTIDE SEQUENCE</scope>
</reference>
<gene>
    <name evidence="3" type="ORF">UFOPK3472_02560</name>
</gene>
<dbReference type="PANTHER" id="PTHR43792:SF1">
    <property type="entry name" value="N-ACETYLTRANSFERASE DOMAIN-CONTAINING PROTEIN"/>
    <property type="match status" value="1"/>
</dbReference>
<sequence length="196" mass="21981">MGVREQGSNHRESKSGRIGRMNTAPIHTERLTLRLYELDDADRVLAYYSDPEVCRFLLHEAWTKADAVAAVSKRMKRSGLNTQALAMVVEHEGTVVGNVEAWLVDGSPALVELGWTFDPAVSGRGYATEAVNGLIDHVFSLPQIHRISAQMDGRNDASARLAARVGMRQEAHFRANWWCKGEWTDTLVYAMLREDR</sequence>
<proteinExistence type="predicted"/>
<dbReference type="Pfam" id="PF13302">
    <property type="entry name" value="Acetyltransf_3"/>
    <property type="match status" value="1"/>
</dbReference>
<feature type="region of interest" description="Disordered" evidence="1">
    <location>
        <begin position="1"/>
        <end position="21"/>
    </location>
</feature>
<accession>A0A6J7G728</accession>
<dbReference type="InterPro" id="IPR016181">
    <property type="entry name" value="Acyl_CoA_acyltransferase"/>
</dbReference>
<dbReference type="InterPro" id="IPR000182">
    <property type="entry name" value="GNAT_dom"/>
</dbReference>
<evidence type="ECO:0000313" key="3">
    <source>
        <dbReference type="EMBL" id="CAB4902956.1"/>
    </source>
</evidence>